<dbReference type="Pfam" id="PF01047">
    <property type="entry name" value="MarR"/>
    <property type="match status" value="1"/>
</dbReference>
<keyword evidence="2" id="KW-0238">DNA-binding</keyword>
<evidence type="ECO:0000256" key="1">
    <source>
        <dbReference type="ARBA" id="ARBA00023015"/>
    </source>
</evidence>
<dbReference type="PANTHER" id="PTHR33164:SF43">
    <property type="entry name" value="HTH-TYPE TRANSCRIPTIONAL REPRESSOR YETL"/>
    <property type="match status" value="1"/>
</dbReference>
<dbReference type="AlphaFoldDB" id="A0A1J5S6T4"/>
<dbReference type="InterPro" id="IPR039422">
    <property type="entry name" value="MarR/SlyA-like"/>
</dbReference>
<keyword evidence="1" id="KW-0805">Transcription regulation</keyword>
<reference evidence="5" key="1">
    <citation type="submission" date="2016-10" db="EMBL/GenBank/DDBJ databases">
        <title>Sequence of Gallionella enrichment culture.</title>
        <authorList>
            <person name="Poehlein A."/>
            <person name="Muehling M."/>
            <person name="Daniel R."/>
        </authorList>
    </citation>
    <scope>NUCLEOTIDE SEQUENCE</scope>
</reference>
<dbReference type="GO" id="GO:0006950">
    <property type="term" value="P:response to stress"/>
    <property type="evidence" value="ECO:0007669"/>
    <property type="project" value="TreeGrafter"/>
</dbReference>
<gene>
    <name evidence="5" type="primary">mhqR_1</name>
    <name evidence="5" type="ORF">GALL_142570</name>
</gene>
<dbReference type="PROSITE" id="PS01117">
    <property type="entry name" value="HTH_MARR_1"/>
    <property type="match status" value="1"/>
</dbReference>
<comment type="caution">
    <text evidence="5">The sequence shown here is derived from an EMBL/GenBank/DDBJ whole genome shotgun (WGS) entry which is preliminary data.</text>
</comment>
<proteinExistence type="predicted"/>
<dbReference type="GO" id="GO:0003677">
    <property type="term" value="F:DNA binding"/>
    <property type="evidence" value="ECO:0007669"/>
    <property type="project" value="UniProtKB-KW"/>
</dbReference>
<dbReference type="GO" id="GO:0003700">
    <property type="term" value="F:DNA-binding transcription factor activity"/>
    <property type="evidence" value="ECO:0007669"/>
    <property type="project" value="InterPro"/>
</dbReference>
<protein>
    <submittedName>
        <fullName evidence="5">HTH-type transcriptional regulator MhqR</fullName>
    </submittedName>
</protein>
<organism evidence="5">
    <name type="scientific">mine drainage metagenome</name>
    <dbReference type="NCBI Taxonomy" id="410659"/>
    <lineage>
        <taxon>unclassified sequences</taxon>
        <taxon>metagenomes</taxon>
        <taxon>ecological metagenomes</taxon>
    </lineage>
</organism>
<dbReference type="PANTHER" id="PTHR33164">
    <property type="entry name" value="TRANSCRIPTIONAL REGULATOR, MARR FAMILY"/>
    <property type="match status" value="1"/>
</dbReference>
<dbReference type="EMBL" id="MLJW01000064">
    <property type="protein sequence ID" value="OIR03635.1"/>
    <property type="molecule type" value="Genomic_DNA"/>
</dbReference>
<sequence length="194" mass="21738">MSSSQKSESAPTPKCRLKEIPRYECLLDVSKQYPELNPVACEAFLYLLRTGDELARGAHSYFSRNNISNGRFLVLILLFDCARGMPTARTPAELADLACCTRATMTGLIDTLERDGLVRRVPDEQDRRMMHVEITDHGKSVVHGLLPEHFRRITHVMSALSEDESRMLVRLLQKVLEKSASLEPLEHGAAECGA</sequence>
<feature type="domain" description="HTH marR-type" evidence="4">
    <location>
        <begin position="40"/>
        <end position="177"/>
    </location>
</feature>
<evidence type="ECO:0000259" key="4">
    <source>
        <dbReference type="PROSITE" id="PS50995"/>
    </source>
</evidence>
<dbReference type="InterPro" id="IPR036390">
    <property type="entry name" value="WH_DNA-bd_sf"/>
</dbReference>
<evidence type="ECO:0000256" key="3">
    <source>
        <dbReference type="ARBA" id="ARBA00023163"/>
    </source>
</evidence>
<dbReference type="PROSITE" id="PS50995">
    <property type="entry name" value="HTH_MARR_2"/>
    <property type="match status" value="1"/>
</dbReference>
<dbReference type="InterPro" id="IPR000835">
    <property type="entry name" value="HTH_MarR-typ"/>
</dbReference>
<dbReference type="SUPFAM" id="SSF46785">
    <property type="entry name" value="Winged helix' DNA-binding domain"/>
    <property type="match status" value="1"/>
</dbReference>
<name>A0A1J5S6T4_9ZZZZ</name>
<dbReference type="InterPro" id="IPR036388">
    <property type="entry name" value="WH-like_DNA-bd_sf"/>
</dbReference>
<evidence type="ECO:0000256" key="2">
    <source>
        <dbReference type="ARBA" id="ARBA00023125"/>
    </source>
</evidence>
<accession>A0A1J5S6T4</accession>
<dbReference type="PRINTS" id="PR00598">
    <property type="entry name" value="HTHMARR"/>
</dbReference>
<dbReference type="InterPro" id="IPR023187">
    <property type="entry name" value="Tscrpt_reg_MarR-type_CS"/>
</dbReference>
<dbReference type="SMART" id="SM00347">
    <property type="entry name" value="HTH_MARR"/>
    <property type="match status" value="1"/>
</dbReference>
<keyword evidence="3" id="KW-0804">Transcription</keyword>
<evidence type="ECO:0000313" key="5">
    <source>
        <dbReference type="EMBL" id="OIR03635.1"/>
    </source>
</evidence>
<dbReference type="Gene3D" id="1.10.10.10">
    <property type="entry name" value="Winged helix-like DNA-binding domain superfamily/Winged helix DNA-binding domain"/>
    <property type="match status" value="1"/>
</dbReference>